<feature type="region of interest" description="Disordered" evidence="1">
    <location>
        <begin position="36"/>
        <end position="87"/>
    </location>
</feature>
<evidence type="ECO:0000256" key="1">
    <source>
        <dbReference type="SAM" id="MobiDB-lite"/>
    </source>
</evidence>
<feature type="compositionally biased region" description="Acidic residues" evidence="1">
    <location>
        <begin position="72"/>
        <end position="87"/>
    </location>
</feature>
<evidence type="ECO:0000313" key="2">
    <source>
        <dbReference type="EMBL" id="CAB1459711.1"/>
    </source>
</evidence>
<proteinExistence type="predicted"/>
<sequence length="136" mass="15292">MSGGHGPVSCSSPEYGAQRGHTELLHGTQLVKVCFSESDPQISTSETRGRLQDMRDTSNSSVGKGKWMQQEQEQEEEAEEEAEEEEEVEVEVKVKVEVEVKVKVEVEVEVKVKVEVEVKVEVMNTVSRYLAWIVIL</sequence>
<protein>
    <submittedName>
        <fullName evidence="2">Uncharacterized protein</fullName>
    </submittedName>
</protein>
<comment type="caution">
    <text evidence="2">The sequence shown here is derived from an EMBL/GenBank/DDBJ whole genome shotgun (WGS) entry which is preliminary data.</text>
</comment>
<dbReference type="AlphaFoldDB" id="A0A9N7VWT7"/>
<name>A0A9N7VWT7_PLEPL</name>
<reference evidence="2" key="1">
    <citation type="submission" date="2020-03" db="EMBL/GenBank/DDBJ databases">
        <authorList>
            <person name="Weist P."/>
        </authorList>
    </citation>
    <scope>NUCLEOTIDE SEQUENCE</scope>
</reference>
<keyword evidence="3" id="KW-1185">Reference proteome</keyword>
<feature type="compositionally biased region" description="Basic and acidic residues" evidence="1">
    <location>
        <begin position="47"/>
        <end position="56"/>
    </location>
</feature>
<organism evidence="2 3">
    <name type="scientific">Pleuronectes platessa</name>
    <name type="common">European plaice</name>
    <dbReference type="NCBI Taxonomy" id="8262"/>
    <lineage>
        <taxon>Eukaryota</taxon>
        <taxon>Metazoa</taxon>
        <taxon>Chordata</taxon>
        <taxon>Craniata</taxon>
        <taxon>Vertebrata</taxon>
        <taxon>Euteleostomi</taxon>
        <taxon>Actinopterygii</taxon>
        <taxon>Neopterygii</taxon>
        <taxon>Teleostei</taxon>
        <taxon>Neoteleostei</taxon>
        <taxon>Acanthomorphata</taxon>
        <taxon>Carangaria</taxon>
        <taxon>Pleuronectiformes</taxon>
        <taxon>Pleuronectoidei</taxon>
        <taxon>Pleuronectidae</taxon>
        <taxon>Pleuronectes</taxon>
    </lineage>
</organism>
<gene>
    <name evidence="2" type="ORF">PLEPLA_LOCUS47548</name>
</gene>
<evidence type="ECO:0000313" key="3">
    <source>
        <dbReference type="Proteomes" id="UP001153269"/>
    </source>
</evidence>
<dbReference type="Proteomes" id="UP001153269">
    <property type="component" value="Unassembled WGS sequence"/>
</dbReference>
<dbReference type="EMBL" id="CADEAL010004445">
    <property type="protein sequence ID" value="CAB1459711.1"/>
    <property type="molecule type" value="Genomic_DNA"/>
</dbReference>
<accession>A0A9N7VWT7</accession>